<gene>
    <name evidence="2" type="ORF">LPLAT_LOCUS13676</name>
</gene>
<sequence length="77" mass="8533">METFVCEEEGREDSRIMVGCEDNGNLGDELNSEDTRKIGRGDNGESLFWMELGEGTSEGVRVFATESLALERKQGTN</sequence>
<protein>
    <submittedName>
        <fullName evidence="2">Uncharacterized protein</fullName>
    </submittedName>
</protein>
<proteinExistence type="predicted"/>
<evidence type="ECO:0000313" key="3">
    <source>
        <dbReference type="Proteomes" id="UP001497644"/>
    </source>
</evidence>
<reference evidence="2" key="1">
    <citation type="submission" date="2024-04" db="EMBL/GenBank/DDBJ databases">
        <authorList>
            <consortium name="Molecular Ecology Group"/>
        </authorList>
    </citation>
    <scope>NUCLEOTIDE SEQUENCE</scope>
</reference>
<evidence type="ECO:0000313" key="2">
    <source>
        <dbReference type="EMBL" id="CAL1688652.1"/>
    </source>
</evidence>
<dbReference type="Proteomes" id="UP001497644">
    <property type="component" value="Chromosome 8"/>
</dbReference>
<evidence type="ECO:0000256" key="1">
    <source>
        <dbReference type="SAM" id="MobiDB-lite"/>
    </source>
</evidence>
<dbReference type="AlphaFoldDB" id="A0AAV2P7Y9"/>
<keyword evidence="3" id="KW-1185">Reference proteome</keyword>
<feature type="region of interest" description="Disordered" evidence="1">
    <location>
        <begin position="18"/>
        <end position="38"/>
    </location>
</feature>
<name>A0AAV2P7Y9_9HYME</name>
<accession>A0AAV2P7Y9</accession>
<organism evidence="2 3">
    <name type="scientific">Lasius platythorax</name>
    <dbReference type="NCBI Taxonomy" id="488582"/>
    <lineage>
        <taxon>Eukaryota</taxon>
        <taxon>Metazoa</taxon>
        <taxon>Ecdysozoa</taxon>
        <taxon>Arthropoda</taxon>
        <taxon>Hexapoda</taxon>
        <taxon>Insecta</taxon>
        <taxon>Pterygota</taxon>
        <taxon>Neoptera</taxon>
        <taxon>Endopterygota</taxon>
        <taxon>Hymenoptera</taxon>
        <taxon>Apocrita</taxon>
        <taxon>Aculeata</taxon>
        <taxon>Formicoidea</taxon>
        <taxon>Formicidae</taxon>
        <taxon>Formicinae</taxon>
        <taxon>Lasius</taxon>
        <taxon>Lasius</taxon>
    </lineage>
</organism>
<dbReference type="EMBL" id="OZ034831">
    <property type="protein sequence ID" value="CAL1688652.1"/>
    <property type="molecule type" value="Genomic_DNA"/>
</dbReference>